<organism evidence="1 2">
    <name type="scientific">Pleurodeles waltl</name>
    <name type="common">Iberian ribbed newt</name>
    <dbReference type="NCBI Taxonomy" id="8319"/>
    <lineage>
        <taxon>Eukaryota</taxon>
        <taxon>Metazoa</taxon>
        <taxon>Chordata</taxon>
        <taxon>Craniata</taxon>
        <taxon>Vertebrata</taxon>
        <taxon>Euteleostomi</taxon>
        <taxon>Amphibia</taxon>
        <taxon>Batrachia</taxon>
        <taxon>Caudata</taxon>
        <taxon>Salamandroidea</taxon>
        <taxon>Salamandridae</taxon>
        <taxon>Pleurodelinae</taxon>
        <taxon>Pleurodeles</taxon>
    </lineage>
</organism>
<sequence length="126" mass="13866">MLSGKATDKPSGKPAQQLFFSGALQLNKPASSLKQPQNMTGSEQVTTIHCILQEITAVSCRLEGMDTAITSLIMETKSIRSEIAGFQSGVTGLEHRMATMEDHVHKVLDKDQELLFFRSKLTDLED</sequence>
<evidence type="ECO:0000313" key="2">
    <source>
        <dbReference type="Proteomes" id="UP001066276"/>
    </source>
</evidence>
<accession>A0AAV7M8S9</accession>
<proteinExistence type="predicted"/>
<protein>
    <submittedName>
        <fullName evidence="1">Uncharacterized protein</fullName>
    </submittedName>
</protein>
<name>A0AAV7M8S9_PLEWA</name>
<keyword evidence="2" id="KW-1185">Reference proteome</keyword>
<evidence type="ECO:0000313" key="1">
    <source>
        <dbReference type="EMBL" id="KAJ1100170.1"/>
    </source>
</evidence>
<dbReference type="EMBL" id="JANPWB010000014">
    <property type="protein sequence ID" value="KAJ1100170.1"/>
    <property type="molecule type" value="Genomic_DNA"/>
</dbReference>
<reference evidence="1" key="1">
    <citation type="journal article" date="2022" name="bioRxiv">
        <title>Sequencing and chromosome-scale assembly of the giantPleurodeles waltlgenome.</title>
        <authorList>
            <person name="Brown T."/>
            <person name="Elewa A."/>
            <person name="Iarovenko S."/>
            <person name="Subramanian E."/>
            <person name="Araus A.J."/>
            <person name="Petzold A."/>
            <person name="Susuki M."/>
            <person name="Suzuki K.-i.T."/>
            <person name="Hayashi T."/>
            <person name="Toyoda A."/>
            <person name="Oliveira C."/>
            <person name="Osipova E."/>
            <person name="Leigh N.D."/>
            <person name="Simon A."/>
            <person name="Yun M.H."/>
        </authorList>
    </citation>
    <scope>NUCLEOTIDE SEQUENCE</scope>
    <source>
        <strain evidence="1">20211129_DDA</strain>
        <tissue evidence="1">Liver</tissue>
    </source>
</reference>
<dbReference type="Proteomes" id="UP001066276">
    <property type="component" value="Chromosome 10"/>
</dbReference>
<gene>
    <name evidence="1" type="ORF">NDU88_005257</name>
</gene>
<dbReference type="AlphaFoldDB" id="A0AAV7M8S9"/>
<comment type="caution">
    <text evidence="1">The sequence shown here is derived from an EMBL/GenBank/DDBJ whole genome shotgun (WGS) entry which is preliminary data.</text>
</comment>